<dbReference type="OrthoDB" id="9816400at2"/>
<gene>
    <name evidence="1" type="ORF">CAMSH0001_0931</name>
</gene>
<dbReference type="EMBL" id="ACVQ01000021">
    <property type="protein sequence ID" value="EET79428.1"/>
    <property type="molecule type" value="Genomic_DNA"/>
</dbReference>
<protein>
    <submittedName>
        <fullName evidence="1">Uncharacterized protein</fullName>
    </submittedName>
</protein>
<proteinExistence type="predicted"/>
<sequence>MNLALQEIALKLNELKQLNFEDINKKISPNDLQEKLKNFGISNVAETNQQEVAKDTLKEKIKEQVPDANDANINKIKGNISEKLMDWYFQNTGWEKLEGEVGCNGIDGLYVKRDKDGNIKQVLICESKYNTSQLGETSNGTQMSKEWIQAKLDALQKANPDNKDYATIKEMVNEDRYRARIFRLKEIDGELKIEIAKVDSNGSEVAVTELSGKENYKINKIPSIDLQNPEGKFQSKVADAYENIVDQQIQIARSKYENKTNAAA</sequence>
<dbReference type="Proteomes" id="UP000003107">
    <property type="component" value="Unassembled WGS sequence"/>
</dbReference>
<evidence type="ECO:0000313" key="2">
    <source>
        <dbReference type="Proteomes" id="UP000003107"/>
    </source>
</evidence>
<reference evidence="1 2" key="1">
    <citation type="submission" date="2009-07" db="EMBL/GenBank/DDBJ databases">
        <authorList>
            <person name="Madupu R."/>
            <person name="Sebastian Y."/>
            <person name="Durkin A.S."/>
            <person name="Torralba M."/>
            <person name="Methe B."/>
            <person name="Sutton G.G."/>
            <person name="Strausberg R.L."/>
            <person name="Nelson K.E."/>
        </authorList>
    </citation>
    <scope>NUCLEOTIDE SEQUENCE [LARGE SCALE GENOMIC DNA]</scope>
    <source>
        <strain evidence="1 2">RM3277</strain>
    </source>
</reference>
<organism evidence="1 2">
    <name type="scientific">Campylobacter showae RM3277</name>
    <dbReference type="NCBI Taxonomy" id="553219"/>
    <lineage>
        <taxon>Bacteria</taxon>
        <taxon>Pseudomonadati</taxon>
        <taxon>Campylobacterota</taxon>
        <taxon>Epsilonproteobacteria</taxon>
        <taxon>Campylobacterales</taxon>
        <taxon>Campylobacteraceae</taxon>
        <taxon>Campylobacter</taxon>
    </lineage>
</organism>
<dbReference type="RefSeq" id="WP_002948743.1">
    <property type="nucleotide sequence ID" value="NZ_ACVQ01000021.1"/>
</dbReference>
<dbReference type="GeneID" id="60991060"/>
<dbReference type="CDD" id="cd20734">
    <property type="entry name" value="PoNe_RHS-like"/>
    <property type="match status" value="1"/>
</dbReference>
<accession>C6RGU3</accession>
<keyword evidence="2" id="KW-1185">Reference proteome</keyword>
<evidence type="ECO:0000313" key="1">
    <source>
        <dbReference type="EMBL" id="EET79428.1"/>
    </source>
</evidence>
<dbReference type="STRING" id="553219.CAMSH0001_0931"/>
<comment type="caution">
    <text evidence="1">The sequence shown here is derived from an EMBL/GenBank/DDBJ whole genome shotgun (WGS) entry which is preliminary data.</text>
</comment>
<dbReference type="AlphaFoldDB" id="C6RGU3"/>
<dbReference type="eggNOG" id="ENOG50339K6">
    <property type="taxonomic scope" value="Bacteria"/>
</dbReference>
<name>C6RGU3_9BACT</name>